<dbReference type="Pfam" id="PF08843">
    <property type="entry name" value="AbiEii"/>
    <property type="match status" value="1"/>
</dbReference>
<accession>A0A939KHA8</accession>
<organism evidence="1 2">
    <name type="scientific">Proteiniclasticum aestuarii</name>
    <dbReference type="NCBI Taxonomy" id="2817862"/>
    <lineage>
        <taxon>Bacteria</taxon>
        <taxon>Bacillati</taxon>
        <taxon>Bacillota</taxon>
        <taxon>Clostridia</taxon>
        <taxon>Eubacteriales</taxon>
        <taxon>Clostridiaceae</taxon>
        <taxon>Proteiniclasticum</taxon>
    </lineage>
</organism>
<keyword evidence="2" id="KW-1185">Reference proteome</keyword>
<comment type="caution">
    <text evidence="1">The sequence shown here is derived from an EMBL/GenBank/DDBJ whole genome shotgun (WGS) entry which is preliminary data.</text>
</comment>
<proteinExistence type="predicted"/>
<dbReference type="GO" id="GO:0016740">
    <property type="term" value="F:transferase activity"/>
    <property type="evidence" value="ECO:0007669"/>
    <property type="project" value="UniProtKB-KW"/>
</dbReference>
<sequence length="289" mass="34084">MRNPEQLKGVIRNIAKDKNLKPHEVLQMYLFERILERLSLSSYRNNFILKGGLLIASMIGVESRSTLDMDTTVKNILMDDFVIREAVQELIQIDIEDGIEFMYEKMEPIREDDEYKNFRVHLKAVYGKIVAPMKIDITTGEIITPSAIEYSFRLMLEDREIRVMAYNLETILAEKYETIIRRNIGTTRVRDYYDLYMLYRSRISEISRNDFIDAVGNTAKQRGSLELLADWQEICEDIKKEKTLEMLWINYQKENNYAADISFEEVTNNIQEVAQYLNNNDQLQTEDRL</sequence>
<dbReference type="RefSeq" id="WP_207599792.1">
    <property type="nucleotide sequence ID" value="NZ_JAFNJU010000006.1"/>
</dbReference>
<keyword evidence="1" id="KW-0808">Transferase</keyword>
<evidence type="ECO:0000313" key="1">
    <source>
        <dbReference type="EMBL" id="MBO1265274.1"/>
    </source>
</evidence>
<reference evidence="1" key="1">
    <citation type="submission" date="2021-03" db="EMBL/GenBank/DDBJ databases">
        <title>Proteiniclasticum marinus sp. nov., isolated from tidal flat sediment.</title>
        <authorList>
            <person name="Namirimu T."/>
            <person name="Yang J.-A."/>
            <person name="Yang S.-H."/>
            <person name="Kim Y.-J."/>
            <person name="Kwon K.K."/>
        </authorList>
    </citation>
    <scope>NUCLEOTIDE SEQUENCE</scope>
    <source>
        <strain evidence="1">SCR006</strain>
    </source>
</reference>
<dbReference type="InterPro" id="IPR014942">
    <property type="entry name" value="AbiEii"/>
</dbReference>
<evidence type="ECO:0000313" key="2">
    <source>
        <dbReference type="Proteomes" id="UP000664218"/>
    </source>
</evidence>
<name>A0A939KHA8_9CLOT</name>
<dbReference type="EMBL" id="JAFNJU010000006">
    <property type="protein sequence ID" value="MBO1265274.1"/>
    <property type="molecule type" value="Genomic_DNA"/>
</dbReference>
<dbReference type="AlphaFoldDB" id="A0A939KHA8"/>
<dbReference type="Proteomes" id="UP000664218">
    <property type="component" value="Unassembled WGS sequence"/>
</dbReference>
<protein>
    <submittedName>
        <fullName evidence="1">Nucleotidyl transferase AbiEii/AbiGii toxin family protein</fullName>
    </submittedName>
</protein>
<gene>
    <name evidence="1" type="ORF">J3A84_09560</name>
</gene>